<feature type="domain" description="Malonyl-CoA:ACP transacylase (MAT)" evidence="5">
    <location>
        <begin position="13"/>
        <end position="316"/>
    </location>
</feature>
<dbReference type="Pfam" id="PF00698">
    <property type="entry name" value="Acyl_transf_1"/>
    <property type="match status" value="1"/>
</dbReference>
<reference evidence="6" key="1">
    <citation type="submission" date="2021-03" db="EMBL/GenBank/DDBJ databases">
        <authorList>
            <person name="Kanchanasin P."/>
            <person name="Saeng-In P."/>
            <person name="Phongsopitanun W."/>
            <person name="Yuki M."/>
            <person name="Kudo T."/>
            <person name="Ohkuma M."/>
            <person name="Tanasupawat S."/>
        </authorList>
    </citation>
    <scope>NUCLEOTIDE SEQUENCE</scope>
    <source>
        <strain evidence="6">GKU 128</strain>
    </source>
</reference>
<dbReference type="GO" id="GO:0004314">
    <property type="term" value="F:[acyl-carrier-protein] S-malonyltransferase activity"/>
    <property type="evidence" value="ECO:0007669"/>
    <property type="project" value="UniProtKB-EC"/>
</dbReference>
<dbReference type="PANTHER" id="PTHR42681:SF1">
    <property type="entry name" value="MALONYL-COA-ACYL CARRIER PROTEIN TRANSACYLASE, MITOCHONDRIAL"/>
    <property type="match status" value="1"/>
</dbReference>
<dbReference type="RefSeq" id="WP_208263392.1">
    <property type="nucleotide sequence ID" value="NZ_JAGEOJ010000033.1"/>
</dbReference>
<dbReference type="InterPro" id="IPR050858">
    <property type="entry name" value="Mal-CoA-ACP_Trans/PKS_FabD"/>
</dbReference>
<evidence type="ECO:0000259" key="5">
    <source>
        <dbReference type="SMART" id="SM00827"/>
    </source>
</evidence>
<dbReference type="Gene3D" id="3.40.366.10">
    <property type="entry name" value="Malonyl-Coenzyme A Acyl Carrier Protein, domain 2"/>
    <property type="match status" value="1"/>
</dbReference>
<dbReference type="InterPro" id="IPR014043">
    <property type="entry name" value="Acyl_transferase_dom"/>
</dbReference>
<protein>
    <recommendedName>
        <fullName evidence="1">[acyl-carrier-protein] S-malonyltransferase</fullName>
        <ecNumber evidence="1">2.3.1.39</ecNumber>
    </recommendedName>
</protein>
<evidence type="ECO:0000256" key="4">
    <source>
        <dbReference type="ARBA" id="ARBA00048462"/>
    </source>
</evidence>
<sequence length="387" mass="41262">MPEMELANGPVVLFPGQDGYDGAALRLAHHSHSQVRDVFARIDRVTVELFERRLSGVLFGDQAVELIVLQHGDPWVSQLAIYGAGMAAHQVLSSHGVCPAALMGHGLGEITAMVAAGAITVEDGARIVIRRTQLLAESGAADGALIAVAADPDRVAHLVGLIGHRLLAVAGETHDGRTLLSGPPHVIEQVRAAASAARLGWADLEAPFLVHNPALVPELANFARGIPRRPLAVPVYSPILERFYDPDADLADLLADHLTLPVQFSTAVRALYGRGKRVFVEAGGRATLSTLVSKALHGIAGNDLSILSTLSLTRDNRLRLPETLTLLQAAGLASTDDLDFVRTHLVPEVTQDEFAAFWAEARNEVVRLATQRLAAFQASRKTVDNGA</sequence>
<name>A0A939PRY9_9ACTN</name>
<dbReference type="EMBL" id="JAGEOJ010000033">
    <property type="protein sequence ID" value="MBO2455163.1"/>
    <property type="molecule type" value="Genomic_DNA"/>
</dbReference>
<comment type="catalytic activity">
    <reaction evidence="4">
        <text>holo-[ACP] + malonyl-CoA = malonyl-[ACP] + CoA</text>
        <dbReference type="Rhea" id="RHEA:41792"/>
        <dbReference type="Rhea" id="RHEA-COMP:9623"/>
        <dbReference type="Rhea" id="RHEA-COMP:9685"/>
        <dbReference type="ChEBI" id="CHEBI:57287"/>
        <dbReference type="ChEBI" id="CHEBI:57384"/>
        <dbReference type="ChEBI" id="CHEBI:64479"/>
        <dbReference type="ChEBI" id="CHEBI:78449"/>
        <dbReference type="EC" id="2.3.1.39"/>
    </reaction>
</comment>
<proteinExistence type="predicted"/>
<evidence type="ECO:0000256" key="3">
    <source>
        <dbReference type="ARBA" id="ARBA00023315"/>
    </source>
</evidence>
<dbReference type="Proteomes" id="UP000669179">
    <property type="component" value="Unassembled WGS sequence"/>
</dbReference>
<accession>A0A939PRY9</accession>
<dbReference type="EC" id="2.3.1.39" evidence="1"/>
<dbReference type="GO" id="GO:0005829">
    <property type="term" value="C:cytosol"/>
    <property type="evidence" value="ECO:0007669"/>
    <property type="project" value="TreeGrafter"/>
</dbReference>
<dbReference type="SMART" id="SM00827">
    <property type="entry name" value="PKS_AT"/>
    <property type="match status" value="1"/>
</dbReference>
<keyword evidence="7" id="KW-1185">Reference proteome</keyword>
<evidence type="ECO:0000256" key="2">
    <source>
        <dbReference type="ARBA" id="ARBA00022679"/>
    </source>
</evidence>
<organism evidence="6 7">
    <name type="scientific">Actinomadura barringtoniae</name>
    <dbReference type="NCBI Taxonomy" id="1427535"/>
    <lineage>
        <taxon>Bacteria</taxon>
        <taxon>Bacillati</taxon>
        <taxon>Actinomycetota</taxon>
        <taxon>Actinomycetes</taxon>
        <taxon>Streptosporangiales</taxon>
        <taxon>Thermomonosporaceae</taxon>
        <taxon>Actinomadura</taxon>
    </lineage>
</organism>
<evidence type="ECO:0000256" key="1">
    <source>
        <dbReference type="ARBA" id="ARBA00013258"/>
    </source>
</evidence>
<dbReference type="InterPro" id="IPR001227">
    <property type="entry name" value="Ac_transferase_dom_sf"/>
</dbReference>
<keyword evidence="3 6" id="KW-0012">Acyltransferase</keyword>
<dbReference type="Gene3D" id="3.30.70.250">
    <property type="entry name" value="Malonyl-CoA ACP transacylase, ACP-binding"/>
    <property type="match status" value="1"/>
</dbReference>
<dbReference type="InterPro" id="IPR016035">
    <property type="entry name" value="Acyl_Trfase/lysoPLipase"/>
</dbReference>
<evidence type="ECO:0000313" key="6">
    <source>
        <dbReference type="EMBL" id="MBO2455163.1"/>
    </source>
</evidence>
<keyword evidence="2" id="KW-0808">Transferase</keyword>
<dbReference type="PANTHER" id="PTHR42681">
    <property type="entry name" value="MALONYL-COA-ACYL CARRIER PROTEIN TRANSACYLASE, MITOCHONDRIAL"/>
    <property type="match status" value="1"/>
</dbReference>
<comment type="caution">
    <text evidence="6">The sequence shown here is derived from an EMBL/GenBank/DDBJ whole genome shotgun (WGS) entry which is preliminary data.</text>
</comment>
<dbReference type="GO" id="GO:0006633">
    <property type="term" value="P:fatty acid biosynthetic process"/>
    <property type="evidence" value="ECO:0007669"/>
    <property type="project" value="TreeGrafter"/>
</dbReference>
<dbReference type="Gene3D" id="3.30.70.3290">
    <property type="match status" value="1"/>
</dbReference>
<evidence type="ECO:0000313" key="7">
    <source>
        <dbReference type="Proteomes" id="UP000669179"/>
    </source>
</evidence>
<gene>
    <name evidence="6" type="ORF">J4573_49315</name>
</gene>
<dbReference type="SUPFAM" id="SSF52151">
    <property type="entry name" value="FabD/lysophospholipase-like"/>
    <property type="match status" value="1"/>
</dbReference>
<dbReference type="AlphaFoldDB" id="A0A939PRY9"/>